<organism evidence="2 3">
    <name type="scientific">Cryptolaemus montrouzieri</name>
    <dbReference type="NCBI Taxonomy" id="559131"/>
    <lineage>
        <taxon>Eukaryota</taxon>
        <taxon>Metazoa</taxon>
        <taxon>Ecdysozoa</taxon>
        <taxon>Arthropoda</taxon>
        <taxon>Hexapoda</taxon>
        <taxon>Insecta</taxon>
        <taxon>Pterygota</taxon>
        <taxon>Neoptera</taxon>
        <taxon>Endopterygota</taxon>
        <taxon>Coleoptera</taxon>
        <taxon>Polyphaga</taxon>
        <taxon>Cucujiformia</taxon>
        <taxon>Coccinelloidea</taxon>
        <taxon>Coccinellidae</taxon>
        <taxon>Scymninae</taxon>
        <taxon>Scymnini</taxon>
        <taxon>Cryptolaemus</taxon>
    </lineage>
</organism>
<protein>
    <submittedName>
        <fullName evidence="2">Uncharacterized protein</fullName>
    </submittedName>
</protein>
<name>A0ABD2PDF0_9CUCU</name>
<feature type="compositionally biased region" description="Basic and acidic residues" evidence="1">
    <location>
        <begin position="35"/>
        <end position="45"/>
    </location>
</feature>
<evidence type="ECO:0000313" key="3">
    <source>
        <dbReference type="Proteomes" id="UP001516400"/>
    </source>
</evidence>
<evidence type="ECO:0000256" key="1">
    <source>
        <dbReference type="SAM" id="MobiDB-lite"/>
    </source>
</evidence>
<keyword evidence="3" id="KW-1185">Reference proteome</keyword>
<feature type="compositionally biased region" description="Polar residues" evidence="1">
    <location>
        <begin position="25"/>
        <end position="34"/>
    </location>
</feature>
<accession>A0ABD2PDF0</accession>
<comment type="caution">
    <text evidence="2">The sequence shown here is derived from an EMBL/GenBank/DDBJ whole genome shotgun (WGS) entry which is preliminary data.</text>
</comment>
<dbReference type="AlphaFoldDB" id="A0ABD2PDF0"/>
<feature type="region of interest" description="Disordered" evidence="1">
    <location>
        <begin position="1"/>
        <end position="45"/>
    </location>
</feature>
<gene>
    <name evidence="2" type="ORF">HHI36_003269</name>
</gene>
<proteinExistence type="predicted"/>
<dbReference type="EMBL" id="JABFTP020000185">
    <property type="protein sequence ID" value="KAL3288821.1"/>
    <property type="molecule type" value="Genomic_DNA"/>
</dbReference>
<dbReference type="Proteomes" id="UP001516400">
    <property type="component" value="Unassembled WGS sequence"/>
</dbReference>
<evidence type="ECO:0000313" key="2">
    <source>
        <dbReference type="EMBL" id="KAL3288821.1"/>
    </source>
</evidence>
<reference evidence="2 3" key="1">
    <citation type="journal article" date="2021" name="BMC Biol.">
        <title>Horizontally acquired antibacterial genes associated with adaptive radiation of ladybird beetles.</title>
        <authorList>
            <person name="Li H.S."/>
            <person name="Tang X.F."/>
            <person name="Huang Y.H."/>
            <person name="Xu Z.Y."/>
            <person name="Chen M.L."/>
            <person name="Du X.Y."/>
            <person name="Qiu B.Y."/>
            <person name="Chen P.T."/>
            <person name="Zhang W."/>
            <person name="Slipinski A."/>
            <person name="Escalona H.E."/>
            <person name="Waterhouse R.M."/>
            <person name="Zwick A."/>
            <person name="Pang H."/>
        </authorList>
    </citation>
    <scope>NUCLEOTIDE SEQUENCE [LARGE SCALE GENOMIC DNA]</scope>
    <source>
        <strain evidence="2">SYSU2018</strain>
    </source>
</reference>
<sequence>MPSYLTETKSDVDIPRSRISLDPMPNTNSLSTTTESRKKSLMERRTSKSLNLRIECVGDHCREVPIIRQNSMPKFFLETPESHQIESAIFKPTSSALTIPVPVTNRHGFVYDLSSVVQMEKERVFNSHQVPDRGNKKQFRDKIIKLRRIKSSTSVFQSHHM</sequence>